<keyword evidence="8" id="KW-0472">Membrane</keyword>
<comment type="caution">
    <text evidence="9">The sequence shown here is derived from an EMBL/GenBank/DDBJ whole genome shotgun (WGS) entry which is preliminary data.</text>
</comment>
<gene>
    <name evidence="9" type="ORF">FB567DRAFT_598096</name>
</gene>
<dbReference type="OrthoDB" id="6692864at2759"/>
<keyword evidence="4" id="KW-0560">Oxidoreductase</keyword>
<feature type="binding site" description="axial binding residue" evidence="7">
    <location>
        <position position="477"/>
    </location>
    <ligand>
        <name>heme</name>
        <dbReference type="ChEBI" id="CHEBI:30413"/>
    </ligand>
    <ligandPart>
        <name>Fe</name>
        <dbReference type="ChEBI" id="CHEBI:18248"/>
    </ligandPart>
</feature>
<accession>A0A8K0QWJ8</accession>
<evidence type="ECO:0000313" key="10">
    <source>
        <dbReference type="Proteomes" id="UP000813461"/>
    </source>
</evidence>
<evidence type="ECO:0000256" key="5">
    <source>
        <dbReference type="ARBA" id="ARBA00023004"/>
    </source>
</evidence>
<comment type="similarity">
    <text evidence="2">Belongs to the cytochrome P450 family.</text>
</comment>
<dbReference type="PRINTS" id="PR00463">
    <property type="entry name" value="EP450I"/>
</dbReference>
<feature type="transmembrane region" description="Helical" evidence="8">
    <location>
        <begin position="60"/>
        <end position="81"/>
    </location>
</feature>
<keyword evidence="10" id="KW-1185">Reference proteome</keyword>
<keyword evidence="8" id="KW-0812">Transmembrane</keyword>
<dbReference type="GO" id="GO:0016705">
    <property type="term" value="F:oxidoreductase activity, acting on paired donors, with incorporation or reduction of molecular oxygen"/>
    <property type="evidence" value="ECO:0007669"/>
    <property type="project" value="InterPro"/>
</dbReference>
<dbReference type="InterPro" id="IPR002401">
    <property type="entry name" value="Cyt_P450_E_grp-I"/>
</dbReference>
<dbReference type="Proteomes" id="UP000813461">
    <property type="component" value="Unassembled WGS sequence"/>
</dbReference>
<evidence type="ECO:0000256" key="7">
    <source>
        <dbReference type="PIRSR" id="PIRSR602401-1"/>
    </source>
</evidence>
<dbReference type="PRINTS" id="PR00385">
    <property type="entry name" value="P450"/>
</dbReference>
<organism evidence="9 10">
    <name type="scientific">Paraphoma chrysanthemicola</name>
    <dbReference type="NCBI Taxonomy" id="798071"/>
    <lineage>
        <taxon>Eukaryota</taxon>
        <taxon>Fungi</taxon>
        <taxon>Dikarya</taxon>
        <taxon>Ascomycota</taxon>
        <taxon>Pezizomycotina</taxon>
        <taxon>Dothideomycetes</taxon>
        <taxon>Pleosporomycetidae</taxon>
        <taxon>Pleosporales</taxon>
        <taxon>Pleosporineae</taxon>
        <taxon>Phaeosphaeriaceae</taxon>
        <taxon>Paraphoma</taxon>
    </lineage>
</organism>
<evidence type="ECO:0000256" key="4">
    <source>
        <dbReference type="ARBA" id="ARBA00023002"/>
    </source>
</evidence>
<dbReference type="EMBL" id="JAGMVJ010000024">
    <property type="protein sequence ID" value="KAH7071709.1"/>
    <property type="molecule type" value="Genomic_DNA"/>
</dbReference>
<name>A0A8K0QWJ8_9PLEO</name>
<evidence type="ECO:0000256" key="8">
    <source>
        <dbReference type="SAM" id="Phobius"/>
    </source>
</evidence>
<keyword evidence="3 7" id="KW-0479">Metal-binding</keyword>
<keyword evidence="5 7" id="KW-0408">Iron</keyword>
<keyword evidence="8" id="KW-1133">Transmembrane helix</keyword>
<dbReference type="GO" id="GO:0005506">
    <property type="term" value="F:iron ion binding"/>
    <property type="evidence" value="ECO:0007669"/>
    <property type="project" value="InterPro"/>
</dbReference>
<protein>
    <submittedName>
        <fullName evidence="9">Cytochrome P450</fullName>
    </submittedName>
</protein>
<dbReference type="InterPro" id="IPR001128">
    <property type="entry name" value="Cyt_P450"/>
</dbReference>
<dbReference type="SUPFAM" id="SSF48264">
    <property type="entry name" value="Cytochrome P450"/>
    <property type="match status" value="1"/>
</dbReference>
<dbReference type="PANTHER" id="PTHR24305">
    <property type="entry name" value="CYTOCHROME P450"/>
    <property type="match status" value="1"/>
</dbReference>
<reference evidence="9" key="1">
    <citation type="journal article" date="2021" name="Nat. Commun.">
        <title>Genetic determinants of endophytism in the Arabidopsis root mycobiome.</title>
        <authorList>
            <person name="Mesny F."/>
            <person name="Miyauchi S."/>
            <person name="Thiergart T."/>
            <person name="Pickel B."/>
            <person name="Atanasova L."/>
            <person name="Karlsson M."/>
            <person name="Huettel B."/>
            <person name="Barry K.W."/>
            <person name="Haridas S."/>
            <person name="Chen C."/>
            <person name="Bauer D."/>
            <person name="Andreopoulos W."/>
            <person name="Pangilinan J."/>
            <person name="LaButti K."/>
            <person name="Riley R."/>
            <person name="Lipzen A."/>
            <person name="Clum A."/>
            <person name="Drula E."/>
            <person name="Henrissat B."/>
            <person name="Kohler A."/>
            <person name="Grigoriev I.V."/>
            <person name="Martin F.M."/>
            <person name="Hacquard S."/>
        </authorList>
    </citation>
    <scope>NUCLEOTIDE SEQUENCE</scope>
    <source>
        <strain evidence="9">MPI-SDFR-AT-0120</strain>
    </source>
</reference>
<proteinExistence type="inferred from homology"/>
<dbReference type="InterPro" id="IPR050121">
    <property type="entry name" value="Cytochrome_P450_monoxygenase"/>
</dbReference>
<dbReference type="GO" id="GO:0020037">
    <property type="term" value="F:heme binding"/>
    <property type="evidence" value="ECO:0007669"/>
    <property type="project" value="InterPro"/>
</dbReference>
<feature type="transmembrane region" description="Helical" evidence="8">
    <location>
        <begin position="6"/>
        <end position="22"/>
    </location>
</feature>
<keyword evidence="7" id="KW-0349">Heme</keyword>
<dbReference type="CDD" id="cd11061">
    <property type="entry name" value="CYP67-like"/>
    <property type="match status" value="1"/>
</dbReference>
<evidence type="ECO:0000256" key="1">
    <source>
        <dbReference type="ARBA" id="ARBA00001971"/>
    </source>
</evidence>
<sequence>MEQHLYLTAFFAGTLLHVFIFSKNEWDRRSPWISLFLCSLLAIIGLILNMGYQYHLLAALLRACVLEGVLLGGLVSSMTVYRLYLHPLRSFPGPFGARLTAFWFTKESIPDLRFYVKLRTYHDQYGDFVRIRPRELSIRHPDAIVDVHGPKNKIKKGEFYEQNDPFMSLQMSRDVDFHKHQRKFWDRAFHNKALTEYSPLLTKHYRIFLNILLNQAETEDHVDASNVLMDLFFDIVSDLTFGKSFNALTEKRRNPIIGEFLKQQKAVGFLLQHMPLFYLIRCLPFVQERVNAWIGFYNNALDEREKMTSMSADFYTYLSQSEHFKAHGNQEAQLAIIAGADTNAITISNACYLLCRHPNYQEALYQELRDLPTASGIIDDEHLVGISLLSAIIHEVLRLHPPVPGGLQRVTPPPGVTVAGRYIPGNMVISTPTYSIQRDPRAFPQPDDFIPERWSTRPELILRRDAFVAFGYGPYNCAGKPLAMLQLRMVLAMIIQNFEISVPPGREKEFHQFADEQSDCFTIHLSPLLLRLKRRIR</sequence>
<keyword evidence="6" id="KW-0503">Monooxygenase</keyword>
<dbReference type="Gene3D" id="1.10.630.10">
    <property type="entry name" value="Cytochrome P450"/>
    <property type="match status" value="1"/>
</dbReference>
<comment type="cofactor">
    <cofactor evidence="1 7">
        <name>heme</name>
        <dbReference type="ChEBI" id="CHEBI:30413"/>
    </cofactor>
</comment>
<evidence type="ECO:0000256" key="2">
    <source>
        <dbReference type="ARBA" id="ARBA00010617"/>
    </source>
</evidence>
<evidence type="ECO:0000256" key="6">
    <source>
        <dbReference type="ARBA" id="ARBA00023033"/>
    </source>
</evidence>
<evidence type="ECO:0000313" key="9">
    <source>
        <dbReference type="EMBL" id="KAH7071709.1"/>
    </source>
</evidence>
<dbReference type="InterPro" id="IPR036396">
    <property type="entry name" value="Cyt_P450_sf"/>
</dbReference>
<dbReference type="GO" id="GO:0004497">
    <property type="term" value="F:monooxygenase activity"/>
    <property type="evidence" value="ECO:0007669"/>
    <property type="project" value="UniProtKB-KW"/>
</dbReference>
<feature type="transmembrane region" description="Helical" evidence="8">
    <location>
        <begin position="34"/>
        <end position="54"/>
    </location>
</feature>
<dbReference type="Pfam" id="PF00067">
    <property type="entry name" value="p450"/>
    <property type="match status" value="1"/>
</dbReference>
<evidence type="ECO:0000256" key="3">
    <source>
        <dbReference type="ARBA" id="ARBA00022723"/>
    </source>
</evidence>
<dbReference type="AlphaFoldDB" id="A0A8K0QWJ8"/>
<dbReference type="PANTHER" id="PTHR24305:SF187">
    <property type="entry name" value="P450, PUTATIVE (EUROFUNG)-RELATED"/>
    <property type="match status" value="1"/>
</dbReference>